<accession>A0A2S3IF89</accession>
<protein>
    <submittedName>
        <fullName evidence="4">Uncharacterized protein</fullName>
    </submittedName>
</protein>
<dbReference type="Gene3D" id="3.30.559.10">
    <property type="entry name" value="Chloramphenicol acetyltransferase-like domain"/>
    <property type="match status" value="2"/>
</dbReference>
<dbReference type="Pfam" id="PF02458">
    <property type="entry name" value="Transferase"/>
    <property type="match status" value="1"/>
</dbReference>
<evidence type="ECO:0000256" key="3">
    <source>
        <dbReference type="ARBA" id="ARBA00023315"/>
    </source>
</evidence>
<sequence>MKITVQSSKAIKPAYGGGGASSTAADAAIPLTVFDKVNYDLYISGINFFRPPAPPNATLAAGLARALAEYREWAGRLGADAVGSRAILLTDAGARFVEATADVALCAVMPLEPTPEVLRLHPDGDGAEELLLVQLTRFACGSLAVGHTMHHAVADGRAACNFLLAWGQATRGAALDPVPAHGRASLFAPRDPPRVAFEHRGVEFKQPPARGEKPGGRRDLAGSGGEVVVRRVRFGREFVAELRSRASAGAPRPCSTLQCVAAHLWRCITAARGLDAHVVTRLCVAVDGRARMRRPRVPDGYTGNVVLWARPAATAGDLVSRPLRFAAELISQEVARVDDGYFRSFIDFARSGAVEEEGLVPAADAAETAYSPDVEVDSLLHAPFHDMDFGGGPPFLFMPSYLPVEGSVFVVRSFSGDRSVDAYVPLFSRAMDAFDKCCYSLEMANARL</sequence>
<dbReference type="GO" id="GO:0016747">
    <property type="term" value="F:acyltransferase activity, transferring groups other than amino-acyl groups"/>
    <property type="evidence" value="ECO:0007669"/>
    <property type="project" value="TreeGrafter"/>
</dbReference>
<comment type="similarity">
    <text evidence="1">Belongs to the plant acyltransferase family.</text>
</comment>
<dbReference type="PANTHER" id="PTHR31642:SF184">
    <property type="entry name" value="SPERMIDINE HYDROXYCINNAMOYL TRANSFERASE"/>
    <property type="match status" value="1"/>
</dbReference>
<evidence type="ECO:0000313" key="4">
    <source>
        <dbReference type="EMBL" id="PAN43354.1"/>
    </source>
</evidence>
<proteinExistence type="inferred from homology"/>
<dbReference type="InterPro" id="IPR050317">
    <property type="entry name" value="Plant_Fungal_Acyltransferase"/>
</dbReference>
<gene>
    <name evidence="4" type="ORF">PAHAL_8G230300</name>
</gene>
<dbReference type="Gramene" id="PAN43354">
    <property type="protein sequence ID" value="PAN43354"/>
    <property type="gene ID" value="PAHAL_8G230300"/>
</dbReference>
<dbReference type="FunFam" id="3.30.559.10:FF:000008">
    <property type="entry name" value="Tryptamine hydroxycinnamoyl transferase"/>
    <property type="match status" value="1"/>
</dbReference>
<reference evidence="4" key="1">
    <citation type="submission" date="2018-04" db="EMBL/GenBank/DDBJ databases">
        <title>WGS assembly of Panicum hallii.</title>
        <authorList>
            <person name="Lovell J."/>
            <person name="Jenkins J."/>
            <person name="Lowry D."/>
            <person name="Mamidi S."/>
            <person name="Sreedasyam A."/>
            <person name="Weng X."/>
            <person name="Barry K."/>
            <person name="Bonette J."/>
            <person name="Campitelli B."/>
            <person name="Daum C."/>
            <person name="Gordon S."/>
            <person name="Gould B."/>
            <person name="Lipzen A."/>
            <person name="Macqueen A."/>
            <person name="Palacio-Mejia J."/>
            <person name="Plott C."/>
            <person name="Shakirov E."/>
            <person name="Shu S."/>
            <person name="Yoshinaga Y."/>
            <person name="Zane M."/>
            <person name="Rokhsar D."/>
            <person name="Grimwood J."/>
            <person name="Schmutz J."/>
            <person name="Juenger T."/>
        </authorList>
    </citation>
    <scope>NUCLEOTIDE SEQUENCE [LARGE SCALE GENOMIC DNA]</scope>
    <source>
        <strain evidence="4">FIL2</strain>
    </source>
</reference>
<dbReference type="AlphaFoldDB" id="A0A2S3IF89"/>
<organism evidence="4">
    <name type="scientific">Panicum hallii</name>
    <dbReference type="NCBI Taxonomy" id="206008"/>
    <lineage>
        <taxon>Eukaryota</taxon>
        <taxon>Viridiplantae</taxon>
        <taxon>Streptophyta</taxon>
        <taxon>Embryophyta</taxon>
        <taxon>Tracheophyta</taxon>
        <taxon>Spermatophyta</taxon>
        <taxon>Magnoliopsida</taxon>
        <taxon>Liliopsida</taxon>
        <taxon>Poales</taxon>
        <taxon>Poaceae</taxon>
        <taxon>PACMAD clade</taxon>
        <taxon>Panicoideae</taxon>
        <taxon>Panicodae</taxon>
        <taxon>Paniceae</taxon>
        <taxon>Panicinae</taxon>
        <taxon>Panicum</taxon>
        <taxon>Panicum sect. Panicum</taxon>
    </lineage>
</organism>
<dbReference type="InterPro" id="IPR023213">
    <property type="entry name" value="CAT-like_dom_sf"/>
</dbReference>
<evidence type="ECO:0000256" key="2">
    <source>
        <dbReference type="ARBA" id="ARBA00022679"/>
    </source>
</evidence>
<dbReference type="Proteomes" id="UP000243499">
    <property type="component" value="Chromosome 8"/>
</dbReference>
<keyword evidence="3" id="KW-0012">Acyltransferase</keyword>
<name>A0A2S3IF89_9POAL</name>
<dbReference type="PANTHER" id="PTHR31642">
    <property type="entry name" value="TRICHOTHECENE 3-O-ACETYLTRANSFERASE"/>
    <property type="match status" value="1"/>
</dbReference>
<evidence type="ECO:0000256" key="1">
    <source>
        <dbReference type="ARBA" id="ARBA00009861"/>
    </source>
</evidence>
<dbReference type="EMBL" id="CM008053">
    <property type="protein sequence ID" value="PAN43354.1"/>
    <property type="molecule type" value="Genomic_DNA"/>
</dbReference>
<keyword evidence="2" id="KW-0808">Transferase</keyword>